<dbReference type="KEGG" id="tun:J9260_10385"/>
<name>A0A975F6M2_9GAMM</name>
<dbReference type="RefSeq" id="WP_210217715.1">
    <property type="nucleotide sequence ID" value="NZ_CP072793.1"/>
</dbReference>
<dbReference type="Proteomes" id="UP000672009">
    <property type="component" value="Chromosome"/>
</dbReference>
<dbReference type="CDD" id="cd18722">
    <property type="entry name" value="PIN_NicB-like"/>
    <property type="match status" value="1"/>
</dbReference>
<evidence type="ECO:0000259" key="1">
    <source>
        <dbReference type="Pfam" id="PF01936"/>
    </source>
</evidence>
<evidence type="ECO:0000313" key="3">
    <source>
        <dbReference type="Proteomes" id="UP000672009"/>
    </source>
</evidence>
<dbReference type="Gene3D" id="3.40.50.1010">
    <property type="entry name" value="5'-nuclease"/>
    <property type="match status" value="1"/>
</dbReference>
<keyword evidence="3" id="KW-1185">Reference proteome</keyword>
<protein>
    <submittedName>
        <fullName evidence="2">NYN domain-containing protein</fullName>
    </submittedName>
</protein>
<dbReference type="AlphaFoldDB" id="A0A975F6M2"/>
<dbReference type="InterPro" id="IPR021139">
    <property type="entry name" value="NYN"/>
</dbReference>
<dbReference type="Pfam" id="PF01936">
    <property type="entry name" value="NYN"/>
    <property type="match status" value="1"/>
</dbReference>
<dbReference type="GO" id="GO:0004540">
    <property type="term" value="F:RNA nuclease activity"/>
    <property type="evidence" value="ECO:0007669"/>
    <property type="project" value="InterPro"/>
</dbReference>
<accession>A0A975F6M2</accession>
<dbReference type="EMBL" id="CP072793">
    <property type="protein sequence ID" value="QTR52157.1"/>
    <property type="molecule type" value="Genomic_DNA"/>
</dbReference>
<organism evidence="2 3">
    <name type="scientific">Thiothrix unzii</name>
    <dbReference type="NCBI Taxonomy" id="111769"/>
    <lineage>
        <taxon>Bacteria</taxon>
        <taxon>Pseudomonadati</taxon>
        <taxon>Pseudomonadota</taxon>
        <taxon>Gammaproteobacteria</taxon>
        <taxon>Thiotrichales</taxon>
        <taxon>Thiotrichaceae</taxon>
        <taxon>Thiothrix</taxon>
    </lineage>
</organism>
<evidence type="ECO:0000313" key="2">
    <source>
        <dbReference type="EMBL" id="QTR52157.1"/>
    </source>
</evidence>
<gene>
    <name evidence="2" type="ORF">J9260_10385</name>
</gene>
<proteinExistence type="predicted"/>
<reference evidence="2" key="1">
    <citation type="submission" date="2021-04" db="EMBL/GenBank/DDBJ databases">
        <title>Genomics, taxonomy and metabolism of representatives of sulfur bacteria of the genus Thiothrix: Thiothrix fructosivorans QT, Thiothrix unzii A1T and three new species, Thiothrix subterranea sp. nov., Thiothrix litoralis sp. nov. and 'Candidatus Thiothrix anitrata' sp. nov.</title>
        <authorList>
            <person name="Ravin N.V."/>
            <person name="Smolyakov D."/>
            <person name="Rudenko T.S."/>
            <person name="Mardanov A.V."/>
            <person name="Beletsky A.V."/>
            <person name="Markov N.D."/>
            <person name="Fomenkov A.I."/>
            <person name="Roberts R.J."/>
            <person name="Karnachuk O.V."/>
            <person name="Novikov A."/>
            <person name="Grabovich M.Y."/>
        </authorList>
    </citation>
    <scope>NUCLEOTIDE SEQUENCE</scope>
    <source>
        <strain evidence="2">A1</strain>
    </source>
</reference>
<feature type="domain" description="NYN" evidence="1">
    <location>
        <begin position="201"/>
        <end position="251"/>
    </location>
</feature>
<sequence length="286" mass="32578">MNKSRIAILIDGGFFLKRLAHLVPEQKRDTPEKVVACIRNMCRNHIQRLTGTGDPKNTNGHKGDQKNWIQHVYRIFFYDAHPYDGKAHHPLDNRQIDFGKSEVARFRTTLFELLRKERKLALRLGKVSRDHDWIINPALTKKLLRTRQHLDVLQSIEQARQENANGDGSITLHLSPSDAENLVKLYDFWQAMDSKSVTLGLRQKGVDMRIGVDIASITLKRQADTIVLVAGDSDFVPASKLARREGLEFILDPMWQQINDDLFEHIDGLQSGLPRPNDKTSAASDS</sequence>